<name>A0A5N5QJ60_9AGAM</name>
<sequence>MAPRGLSAEEKRVKLVELFHETRDFYQLKELEKLAPKMKGIVSQSVKEVLQSLVDDNLLTDHIQSFGVFRALKEPNAKDELAALESKIATTNEDIQNEIAEREDTPTRRAALALLQENRNTLSELESEMDQYGLADPVLLERKRRAVILAREAALRWTGKATILAPFSRTLTAQQIAIPTSSGPTLASQMNMKILNNRNSRISHTAWVSRPVGGIPVSTDLAPSIVFAILYALLLPNIIYNFFFRKPRAWNAIQISTVIFAVERIAWCTIRAIQAAHPEKRGSGGLMNYVQATVGLGFIGISSDAIKLLRSILVHSTLPESGASEDRRGPRGKYRIFCIFFELAFLAATIPGIIASGRYSSARNNQALADKNMGLLYASSSVVLALQFATVIISLWAAYKVKEIERMRCFELAALTLLIIPVPVYRLCVLHIRTSNVFEPLSSSARVVFYIIHLVPEWICVSVLLGTNVRTRFRTGRWGDYEVVEHKRDQRLAQVARDNVGSGRSSDVVDV</sequence>
<evidence type="ECO:0000313" key="4">
    <source>
        <dbReference type="EMBL" id="KAB5591785.1"/>
    </source>
</evidence>
<reference evidence="4 5" key="1">
    <citation type="journal article" date="2019" name="Fungal Biol. Biotechnol.">
        <title>Draft genome sequence of fastidious pathogen Ceratobasidium theobromae, which causes vascular-streak dieback in Theobroma cacao.</title>
        <authorList>
            <person name="Ali S.S."/>
            <person name="Asman A."/>
            <person name="Shao J."/>
            <person name="Firmansyah A.P."/>
            <person name="Susilo A.W."/>
            <person name="Rosmana A."/>
            <person name="McMahon P."/>
            <person name="Junaid M."/>
            <person name="Guest D."/>
            <person name="Kheng T.Y."/>
            <person name="Meinhardt L.W."/>
            <person name="Bailey B.A."/>
        </authorList>
    </citation>
    <scope>NUCLEOTIDE SEQUENCE [LARGE SCALE GENOMIC DNA]</scope>
    <source>
        <strain evidence="4 5">CT2</strain>
    </source>
</reference>
<feature type="domain" description="Mnd1 HTH" evidence="3">
    <location>
        <begin position="15"/>
        <end position="59"/>
    </location>
</feature>
<dbReference type="AlphaFoldDB" id="A0A5N5QJ60"/>
<comment type="caution">
    <text evidence="4">The sequence shown here is derived from an EMBL/GenBank/DDBJ whole genome shotgun (WGS) entry which is preliminary data.</text>
</comment>
<feature type="transmembrane region" description="Helical" evidence="2">
    <location>
        <begin position="447"/>
        <end position="467"/>
    </location>
</feature>
<evidence type="ECO:0000259" key="3">
    <source>
        <dbReference type="Pfam" id="PF03962"/>
    </source>
</evidence>
<dbReference type="EMBL" id="SSOP01000089">
    <property type="protein sequence ID" value="KAB5591785.1"/>
    <property type="molecule type" value="Genomic_DNA"/>
</dbReference>
<keyword evidence="2" id="KW-0472">Membrane</keyword>
<proteinExistence type="predicted"/>
<protein>
    <recommendedName>
        <fullName evidence="3">Mnd1 HTH domain-containing protein</fullName>
    </recommendedName>
</protein>
<feature type="transmembrane region" description="Helical" evidence="2">
    <location>
        <begin position="225"/>
        <end position="244"/>
    </location>
</feature>
<keyword evidence="2" id="KW-0812">Transmembrane</keyword>
<feature type="transmembrane region" description="Helical" evidence="2">
    <location>
        <begin position="375"/>
        <end position="397"/>
    </location>
</feature>
<evidence type="ECO:0000256" key="1">
    <source>
        <dbReference type="SAM" id="Coils"/>
    </source>
</evidence>
<keyword evidence="1" id="KW-0175">Coiled coil</keyword>
<keyword evidence="5" id="KW-1185">Reference proteome</keyword>
<feature type="transmembrane region" description="Helical" evidence="2">
    <location>
        <begin position="336"/>
        <end position="355"/>
    </location>
</feature>
<dbReference type="OrthoDB" id="2562239at2759"/>
<evidence type="ECO:0000313" key="5">
    <source>
        <dbReference type="Proteomes" id="UP000383932"/>
    </source>
</evidence>
<dbReference type="Proteomes" id="UP000383932">
    <property type="component" value="Unassembled WGS sequence"/>
</dbReference>
<feature type="transmembrane region" description="Helical" evidence="2">
    <location>
        <begin position="409"/>
        <end position="427"/>
    </location>
</feature>
<evidence type="ECO:0000256" key="2">
    <source>
        <dbReference type="SAM" id="Phobius"/>
    </source>
</evidence>
<accession>A0A5N5QJ60</accession>
<organism evidence="4 5">
    <name type="scientific">Ceratobasidium theobromae</name>
    <dbReference type="NCBI Taxonomy" id="1582974"/>
    <lineage>
        <taxon>Eukaryota</taxon>
        <taxon>Fungi</taxon>
        <taxon>Dikarya</taxon>
        <taxon>Basidiomycota</taxon>
        <taxon>Agaricomycotina</taxon>
        <taxon>Agaricomycetes</taxon>
        <taxon>Cantharellales</taxon>
        <taxon>Ceratobasidiaceae</taxon>
        <taxon>Ceratobasidium</taxon>
    </lineage>
</organism>
<keyword evidence="2" id="KW-1133">Transmembrane helix</keyword>
<feature type="coiled-coil region" evidence="1">
    <location>
        <begin position="81"/>
        <end position="135"/>
    </location>
</feature>
<dbReference type="InterPro" id="IPR040453">
    <property type="entry name" value="Mnd1_HTH"/>
</dbReference>
<dbReference type="Pfam" id="PF03962">
    <property type="entry name" value="Mnd1"/>
    <property type="match status" value="1"/>
</dbReference>
<gene>
    <name evidence="4" type="ORF">CTheo_4777</name>
</gene>